<accession>A0AAN6ZWB5</accession>
<organism evidence="2 3">
    <name type="scientific">Chaetomidium leptoderma</name>
    <dbReference type="NCBI Taxonomy" id="669021"/>
    <lineage>
        <taxon>Eukaryota</taxon>
        <taxon>Fungi</taxon>
        <taxon>Dikarya</taxon>
        <taxon>Ascomycota</taxon>
        <taxon>Pezizomycotina</taxon>
        <taxon>Sordariomycetes</taxon>
        <taxon>Sordariomycetidae</taxon>
        <taxon>Sordariales</taxon>
        <taxon>Chaetomiaceae</taxon>
        <taxon>Chaetomidium</taxon>
    </lineage>
</organism>
<feature type="region of interest" description="Disordered" evidence="1">
    <location>
        <begin position="543"/>
        <end position="698"/>
    </location>
</feature>
<comment type="caution">
    <text evidence="2">The sequence shown here is derived from an EMBL/GenBank/DDBJ whole genome shotgun (WGS) entry which is preliminary data.</text>
</comment>
<dbReference type="PANTHER" id="PTHR38166:SF1">
    <property type="entry name" value="C2H2-TYPE DOMAIN-CONTAINING PROTEIN"/>
    <property type="match status" value="1"/>
</dbReference>
<feature type="compositionally biased region" description="Acidic residues" evidence="1">
    <location>
        <begin position="314"/>
        <end position="326"/>
    </location>
</feature>
<dbReference type="AlphaFoldDB" id="A0AAN6ZWB5"/>
<feature type="compositionally biased region" description="Polar residues" evidence="1">
    <location>
        <begin position="625"/>
        <end position="644"/>
    </location>
</feature>
<keyword evidence="3" id="KW-1185">Reference proteome</keyword>
<dbReference type="EMBL" id="MU857026">
    <property type="protein sequence ID" value="KAK4151236.1"/>
    <property type="molecule type" value="Genomic_DNA"/>
</dbReference>
<evidence type="ECO:0000256" key="1">
    <source>
        <dbReference type="SAM" id="MobiDB-lite"/>
    </source>
</evidence>
<feature type="compositionally biased region" description="Low complexity" evidence="1">
    <location>
        <begin position="604"/>
        <end position="624"/>
    </location>
</feature>
<feature type="compositionally biased region" description="Basic and acidic residues" evidence="1">
    <location>
        <begin position="327"/>
        <end position="339"/>
    </location>
</feature>
<name>A0AAN6ZWB5_9PEZI</name>
<feature type="compositionally biased region" description="Polar residues" evidence="1">
    <location>
        <begin position="61"/>
        <end position="76"/>
    </location>
</feature>
<feature type="compositionally biased region" description="Low complexity" evidence="1">
    <location>
        <begin position="556"/>
        <end position="588"/>
    </location>
</feature>
<protein>
    <recommendedName>
        <fullName evidence="4">C2H2-type domain-containing protein</fullName>
    </recommendedName>
</protein>
<feature type="region of interest" description="Disordered" evidence="1">
    <location>
        <begin position="50"/>
        <end position="76"/>
    </location>
</feature>
<evidence type="ECO:0008006" key="4">
    <source>
        <dbReference type="Google" id="ProtNLM"/>
    </source>
</evidence>
<dbReference type="PANTHER" id="PTHR38166">
    <property type="entry name" value="C2H2-TYPE DOMAIN-CONTAINING PROTEIN-RELATED"/>
    <property type="match status" value="1"/>
</dbReference>
<sequence>MQASAGRSHVNHNARRSISRRSPLYLFESSPQSSSPPCYSSVPSTVSTPRTCTFGPLSPHGHQSTAQTSPTPTGTFCHSRDSTLVLDLGPPVHEVGALGALLKTVSISPIPGRQHRPGSASLDMSKLHRHRRINSEDLSRCCYDASQTSDFGCVAEDQNEDEDLRIYRQEIGVTAPDMVDASTHKTGAASIITDIEDDDLTTSFSEVDDTPELDTDGDSTLQADRVAKELLGKEFGLFLGSSEPPQEVIKAVCKCLDEISLSVRAARSMGVLPTRSTAAPETETAGPVSFGSSSKGKARRSGDNQKKRPMRDQGDDEDDDVEDDEGKDGRGITDRNDVGHRKRPKVEQYPCPFRKRTPHRFNCRDWEFCAKAPFKTMTELKKHIIKYHQQQHEPLAYVCLRCHAGFVRQEEWQSHMLVPPAEMCDVKRGPRPPTEIVGITSTMMERLRSRSQHFNWDTLWRALFPDDPSVPNPDFEPVVELHEVEHEYRGLFPEFQTRLLSIIETLRPGMDEAHLRRLQVLNGNLENLFQEFVATTFDRARTHAAETSPNPQALRTATDTLSPAPSAPSPREASIPNSRPSSSLSRAIINPRAILPNPAHRLSDWSSTGTSPSSARYSTSTTTSFAPSNRESLVSTISSQGSPSNIPPPSALPIYHQPNHNTSSFHPRMPLRAHVSSSSTSTSTRSPLRELSPTTSQPLQRDLALLMTEPTHKRHQKLRQEEETRVAAAGTTKQRDPRDSAVCDMDMSFCFKCVGDNIPCRCESDGELPPPPPLSLSGAGVYYGQEDDGYFYGLQGSTTWQPDGEGDMYYGVGADL</sequence>
<feature type="region of interest" description="Disordered" evidence="1">
    <location>
        <begin position="274"/>
        <end position="343"/>
    </location>
</feature>
<proteinExistence type="predicted"/>
<evidence type="ECO:0000313" key="2">
    <source>
        <dbReference type="EMBL" id="KAK4151236.1"/>
    </source>
</evidence>
<reference evidence="2" key="1">
    <citation type="journal article" date="2023" name="Mol. Phylogenet. Evol.">
        <title>Genome-scale phylogeny and comparative genomics of the fungal order Sordariales.</title>
        <authorList>
            <person name="Hensen N."/>
            <person name="Bonometti L."/>
            <person name="Westerberg I."/>
            <person name="Brannstrom I.O."/>
            <person name="Guillou S."/>
            <person name="Cros-Aarteil S."/>
            <person name="Calhoun S."/>
            <person name="Haridas S."/>
            <person name="Kuo A."/>
            <person name="Mondo S."/>
            <person name="Pangilinan J."/>
            <person name="Riley R."/>
            <person name="LaButti K."/>
            <person name="Andreopoulos B."/>
            <person name="Lipzen A."/>
            <person name="Chen C."/>
            <person name="Yan M."/>
            <person name="Daum C."/>
            <person name="Ng V."/>
            <person name="Clum A."/>
            <person name="Steindorff A."/>
            <person name="Ohm R.A."/>
            <person name="Martin F."/>
            <person name="Silar P."/>
            <person name="Natvig D.O."/>
            <person name="Lalanne C."/>
            <person name="Gautier V."/>
            <person name="Ament-Velasquez S.L."/>
            <person name="Kruys A."/>
            <person name="Hutchinson M.I."/>
            <person name="Powell A.J."/>
            <person name="Barry K."/>
            <person name="Miller A.N."/>
            <person name="Grigoriev I.V."/>
            <person name="Debuchy R."/>
            <person name="Gladieux P."/>
            <person name="Hiltunen Thoren M."/>
            <person name="Johannesson H."/>
        </authorList>
    </citation>
    <scope>NUCLEOTIDE SEQUENCE</scope>
    <source>
        <strain evidence="2">CBS 538.74</strain>
    </source>
</reference>
<reference evidence="2" key="2">
    <citation type="submission" date="2023-05" db="EMBL/GenBank/DDBJ databases">
        <authorList>
            <consortium name="Lawrence Berkeley National Laboratory"/>
            <person name="Steindorff A."/>
            <person name="Hensen N."/>
            <person name="Bonometti L."/>
            <person name="Westerberg I."/>
            <person name="Brannstrom I.O."/>
            <person name="Guillou S."/>
            <person name="Cros-Aarteil S."/>
            <person name="Calhoun S."/>
            <person name="Haridas S."/>
            <person name="Kuo A."/>
            <person name="Mondo S."/>
            <person name="Pangilinan J."/>
            <person name="Riley R."/>
            <person name="Labutti K."/>
            <person name="Andreopoulos B."/>
            <person name="Lipzen A."/>
            <person name="Chen C."/>
            <person name="Yanf M."/>
            <person name="Daum C."/>
            <person name="Ng V."/>
            <person name="Clum A."/>
            <person name="Ohm R."/>
            <person name="Martin F."/>
            <person name="Silar P."/>
            <person name="Natvig D."/>
            <person name="Lalanne C."/>
            <person name="Gautier V."/>
            <person name="Ament-Velasquez S.L."/>
            <person name="Kruys A."/>
            <person name="Hutchinson M.I."/>
            <person name="Powell A.J."/>
            <person name="Barry K."/>
            <person name="Miller A.N."/>
            <person name="Grigoriev I.V."/>
            <person name="Debuchy R."/>
            <person name="Gladieux P."/>
            <person name="Thoren M.H."/>
            <person name="Johannesson H."/>
        </authorList>
    </citation>
    <scope>NUCLEOTIDE SEQUENCE</scope>
    <source>
        <strain evidence="2">CBS 538.74</strain>
    </source>
</reference>
<dbReference type="Proteomes" id="UP001302745">
    <property type="component" value="Unassembled WGS sequence"/>
</dbReference>
<feature type="compositionally biased region" description="Low complexity" evidence="1">
    <location>
        <begin position="676"/>
        <end position="686"/>
    </location>
</feature>
<feature type="region of interest" description="Disordered" evidence="1">
    <location>
        <begin position="712"/>
        <end position="739"/>
    </location>
</feature>
<gene>
    <name evidence="2" type="ORF">C8A00DRAFT_17342</name>
</gene>
<feature type="compositionally biased region" description="Basic and acidic residues" evidence="1">
    <location>
        <begin position="300"/>
        <end position="313"/>
    </location>
</feature>
<feature type="compositionally biased region" description="Polar residues" evidence="1">
    <location>
        <begin position="545"/>
        <end position="555"/>
    </location>
</feature>
<evidence type="ECO:0000313" key="3">
    <source>
        <dbReference type="Proteomes" id="UP001302745"/>
    </source>
</evidence>